<sequence length="42" mass="4662">MCEETGKDYSVVRTGCSLQPYKVIESASRPDPCDTELEVVIL</sequence>
<comment type="caution">
    <text evidence="1">The sequence shown here is derived from an EMBL/GenBank/DDBJ whole genome shotgun (WGS) entry which is preliminary data.</text>
</comment>
<reference evidence="1" key="1">
    <citation type="journal article" date="2014" name="Int. J. Syst. Evol. Microbiol.">
        <title>Complete genome sequence of Corynebacterium casei LMG S-19264T (=DSM 44701T), isolated from a smear-ripened cheese.</title>
        <authorList>
            <consortium name="US DOE Joint Genome Institute (JGI-PGF)"/>
            <person name="Walter F."/>
            <person name="Albersmeier A."/>
            <person name="Kalinowski J."/>
            <person name="Ruckert C."/>
        </authorList>
    </citation>
    <scope>NUCLEOTIDE SEQUENCE</scope>
    <source>
        <strain evidence="1">CGMCC 1.15360</strain>
    </source>
</reference>
<gene>
    <name evidence="1" type="ORF">GCM10010990_35410</name>
</gene>
<evidence type="ECO:0000313" key="2">
    <source>
        <dbReference type="Proteomes" id="UP000612349"/>
    </source>
</evidence>
<proteinExistence type="predicted"/>
<keyword evidence="2" id="KW-1185">Reference proteome</keyword>
<accession>A0A917DZI1</accession>
<dbReference type="Proteomes" id="UP000612349">
    <property type="component" value="Unassembled WGS sequence"/>
</dbReference>
<evidence type="ECO:0000313" key="1">
    <source>
        <dbReference type="EMBL" id="GGD82310.1"/>
    </source>
</evidence>
<organism evidence="1 2">
    <name type="scientific">Croceicoccus mobilis</name>
    <dbReference type="NCBI Taxonomy" id="1703339"/>
    <lineage>
        <taxon>Bacteria</taxon>
        <taxon>Pseudomonadati</taxon>
        <taxon>Pseudomonadota</taxon>
        <taxon>Alphaproteobacteria</taxon>
        <taxon>Sphingomonadales</taxon>
        <taxon>Erythrobacteraceae</taxon>
        <taxon>Croceicoccus</taxon>
    </lineage>
</organism>
<reference evidence="1" key="2">
    <citation type="submission" date="2020-09" db="EMBL/GenBank/DDBJ databases">
        <authorList>
            <person name="Sun Q."/>
            <person name="Zhou Y."/>
        </authorList>
    </citation>
    <scope>NUCLEOTIDE SEQUENCE</scope>
    <source>
        <strain evidence="1">CGMCC 1.15360</strain>
    </source>
</reference>
<protein>
    <submittedName>
        <fullName evidence="1">Uncharacterized protein</fullName>
    </submittedName>
</protein>
<dbReference type="AlphaFoldDB" id="A0A917DZI1"/>
<dbReference type="RefSeq" id="WP_268235855.1">
    <property type="nucleotide sequence ID" value="NZ_BMIP01000011.1"/>
</dbReference>
<name>A0A917DZI1_9SPHN</name>
<dbReference type="EMBL" id="BMIP01000011">
    <property type="protein sequence ID" value="GGD82310.1"/>
    <property type="molecule type" value="Genomic_DNA"/>
</dbReference>